<dbReference type="Pfam" id="PF00995">
    <property type="entry name" value="Sec1"/>
    <property type="match status" value="1"/>
</dbReference>
<organism evidence="2 3">
    <name type="scientific">Anncaliia algerae PRA339</name>
    <dbReference type="NCBI Taxonomy" id="1288291"/>
    <lineage>
        <taxon>Eukaryota</taxon>
        <taxon>Fungi</taxon>
        <taxon>Fungi incertae sedis</taxon>
        <taxon>Microsporidia</taxon>
        <taxon>Tubulinosematoidea</taxon>
        <taxon>Tubulinosematidae</taxon>
        <taxon>Anncaliia</taxon>
    </lineage>
</organism>
<dbReference type="Gene3D" id="1.25.40.60">
    <property type="match status" value="1"/>
</dbReference>
<evidence type="ECO:0000256" key="1">
    <source>
        <dbReference type="ARBA" id="ARBA00009884"/>
    </source>
</evidence>
<dbReference type="AlphaFoldDB" id="A0A059F375"/>
<dbReference type="VEuPathDB" id="MicrosporidiaDB:H312_00907"/>
<dbReference type="Gene3D" id="3.90.830.10">
    <property type="entry name" value="Syntaxin Binding Protein 1, Chain A, domain 2"/>
    <property type="match status" value="2"/>
</dbReference>
<evidence type="ECO:0000313" key="3">
    <source>
        <dbReference type="Proteomes" id="UP000030655"/>
    </source>
</evidence>
<dbReference type="InterPro" id="IPR043154">
    <property type="entry name" value="Sec-1-like_dom1"/>
</dbReference>
<dbReference type="InterPro" id="IPR036045">
    <property type="entry name" value="Sec1-like_sf"/>
</dbReference>
<dbReference type="InterPro" id="IPR043127">
    <property type="entry name" value="Sec-1-like_dom3a"/>
</dbReference>
<dbReference type="PANTHER" id="PTHR11679">
    <property type="entry name" value="VESICLE PROTEIN SORTING-ASSOCIATED"/>
    <property type="match status" value="1"/>
</dbReference>
<accession>A0A059F375</accession>
<proteinExistence type="inferred from homology"/>
<dbReference type="OrthoDB" id="2228at2759"/>
<reference evidence="2 3" key="2">
    <citation type="submission" date="2014-03" db="EMBL/GenBank/DDBJ databases">
        <title>The Genome Sequence of Anncaliia algerae insect isolate PRA339.</title>
        <authorList>
            <consortium name="The Broad Institute Genome Sequencing Platform"/>
            <consortium name="The Broad Institute Genome Sequencing Center for Infectious Disease"/>
            <person name="Cuomo C."/>
            <person name="Becnel J."/>
            <person name="Sanscrainte N."/>
            <person name="Walker B."/>
            <person name="Young S.K."/>
            <person name="Zeng Q."/>
            <person name="Gargeya S."/>
            <person name="Fitzgerald M."/>
            <person name="Haas B."/>
            <person name="Abouelleil A."/>
            <person name="Alvarado L."/>
            <person name="Arachchi H.M."/>
            <person name="Berlin A.M."/>
            <person name="Chapman S.B."/>
            <person name="Dewar J."/>
            <person name="Goldberg J."/>
            <person name="Griggs A."/>
            <person name="Gujja S."/>
            <person name="Hansen M."/>
            <person name="Howarth C."/>
            <person name="Imamovic A."/>
            <person name="Larimer J."/>
            <person name="McCowan C."/>
            <person name="Murphy C."/>
            <person name="Neiman D."/>
            <person name="Pearson M."/>
            <person name="Priest M."/>
            <person name="Roberts A."/>
            <person name="Saif S."/>
            <person name="Shea T."/>
            <person name="Sisk P."/>
            <person name="Sykes S."/>
            <person name="Wortman J."/>
            <person name="Nusbaum C."/>
            <person name="Birren B."/>
        </authorList>
    </citation>
    <scope>NUCLEOTIDE SEQUENCE [LARGE SCALE GENOMIC DNA]</scope>
    <source>
        <strain evidence="2 3">PRA339</strain>
    </source>
</reference>
<gene>
    <name evidence="2" type="ORF">H312_00907</name>
</gene>
<comment type="similarity">
    <text evidence="1">Belongs to the STXBP/unc-18/SEC1 family.</text>
</comment>
<dbReference type="GO" id="GO:0016192">
    <property type="term" value="P:vesicle-mediated transport"/>
    <property type="evidence" value="ECO:0007669"/>
    <property type="project" value="InterPro"/>
</dbReference>
<dbReference type="SUPFAM" id="SSF56815">
    <property type="entry name" value="Sec1/munc18-like (SM) proteins"/>
    <property type="match status" value="1"/>
</dbReference>
<dbReference type="EMBL" id="KK365138">
    <property type="protein sequence ID" value="KCZ81728.1"/>
    <property type="molecule type" value="Genomic_DNA"/>
</dbReference>
<dbReference type="InterPro" id="IPR001619">
    <property type="entry name" value="Sec1-like"/>
</dbReference>
<protein>
    <recommendedName>
        <fullName evidence="4">Sec1 family protein</fullName>
    </recommendedName>
</protein>
<dbReference type="PIRSF" id="PIRSF005715">
    <property type="entry name" value="VPS45_Sec1"/>
    <property type="match status" value="1"/>
</dbReference>
<evidence type="ECO:0008006" key="4">
    <source>
        <dbReference type="Google" id="ProtNLM"/>
    </source>
</evidence>
<dbReference type="Gene3D" id="3.40.50.1910">
    <property type="match status" value="2"/>
</dbReference>
<dbReference type="Gene3D" id="3.40.50.2060">
    <property type="match status" value="1"/>
</dbReference>
<dbReference type="HOGENOM" id="CLU_009210_1_1_1"/>
<name>A0A059F375_9MICR</name>
<evidence type="ECO:0000313" key="2">
    <source>
        <dbReference type="EMBL" id="KCZ81728.1"/>
    </source>
</evidence>
<sequence length="477" mass="56272">MNVLDLTRSKIEHEVLTFGSSSDNWRVFIYDIYTAKILGNLFSISDILSHNVLITYQMNLKREKINFPGLYFIDLNKENFNIIKNDIKNKIYTFFYVVIVKPSDYKVSLEKYENVQVKEYIIGHIPIEERVFLYHSIEEGIKSLFTQPIKKIYYTEKHSIMAERLFKHDKNGIEVLLLDRSIDLVSPLIHFFTFQAIIADYNLETMEEDELFIKIKHKHIAEVNKILVNESKSIVNTVSNIDNTSSKNLMQLVLEVPEQIKLKESISFYLKQLNDIFDFYEQKNKKMVELEQSISTGYNSDGSRFYLQMEEVFQLFFNDFLQKEDKLRLFLLLSLKISFQENELNSLLKKGVFTKEEIGLSNKIKNFNFKLEKKKSPFNYQTSRFIPNLHEILLDIIENRSKLLTLGEIHELSLRKTAFYGEKKKRVIVVLYDGSITYAEMCVIYEITKKMNVDIFLGGKYLYTPKEFIEGLKKNEI</sequence>
<reference evidence="3" key="1">
    <citation type="submission" date="2013-02" db="EMBL/GenBank/DDBJ databases">
        <authorList>
            <consortium name="The Broad Institute Genome Sequencing Platform"/>
            <person name="Cuomo C."/>
            <person name="Becnel J."/>
            <person name="Sanscrainte N."/>
            <person name="Walker B."/>
            <person name="Young S.K."/>
            <person name="Zeng Q."/>
            <person name="Gargeya S."/>
            <person name="Fitzgerald M."/>
            <person name="Haas B."/>
            <person name="Abouelleil A."/>
            <person name="Alvarado L."/>
            <person name="Arachchi H.M."/>
            <person name="Berlin A.M."/>
            <person name="Chapman S.B."/>
            <person name="Dewar J."/>
            <person name="Goldberg J."/>
            <person name="Griggs A."/>
            <person name="Gujja S."/>
            <person name="Hansen M."/>
            <person name="Howarth C."/>
            <person name="Imamovic A."/>
            <person name="Larimer J."/>
            <person name="McCowan C."/>
            <person name="Murphy C."/>
            <person name="Neiman D."/>
            <person name="Pearson M."/>
            <person name="Priest M."/>
            <person name="Roberts A."/>
            <person name="Saif S."/>
            <person name="Shea T."/>
            <person name="Sisk P."/>
            <person name="Sykes S."/>
            <person name="Wortman J."/>
            <person name="Nusbaum C."/>
            <person name="Birren B."/>
        </authorList>
    </citation>
    <scope>NUCLEOTIDE SEQUENCE [LARGE SCALE GENOMIC DNA]</scope>
    <source>
        <strain evidence="3">PRA339</strain>
    </source>
</reference>
<dbReference type="InterPro" id="IPR027482">
    <property type="entry name" value="Sec1-like_dom2"/>
</dbReference>
<dbReference type="STRING" id="1288291.A0A059F375"/>
<keyword evidence="3" id="KW-1185">Reference proteome</keyword>
<dbReference type="Proteomes" id="UP000030655">
    <property type="component" value="Unassembled WGS sequence"/>
</dbReference>